<dbReference type="Gene3D" id="3.40.50.300">
    <property type="entry name" value="P-loop containing nucleotide triphosphate hydrolases"/>
    <property type="match status" value="1"/>
</dbReference>
<dbReference type="InterPro" id="IPR003593">
    <property type="entry name" value="AAA+_ATPase"/>
</dbReference>
<dbReference type="PANTHER" id="PTHR42794:SF1">
    <property type="entry name" value="HEMIN IMPORT ATP-BINDING PROTEIN HMUV"/>
    <property type="match status" value="1"/>
</dbReference>
<comment type="function">
    <text evidence="5">Part of the ABC transporter complex HmuTUV involved in hemin import. Responsible for energy coupling to the transport system.</text>
</comment>
<gene>
    <name evidence="7" type="ORF">J7561_03270</name>
</gene>
<name>A0AB35C1E0_9GAMM</name>
<evidence type="ECO:0000313" key="7">
    <source>
        <dbReference type="EMBL" id="MBS7824223.1"/>
    </source>
</evidence>
<dbReference type="GO" id="GO:0005524">
    <property type="term" value="F:ATP binding"/>
    <property type="evidence" value="ECO:0007669"/>
    <property type="project" value="UniProtKB-KW"/>
</dbReference>
<evidence type="ECO:0000259" key="6">
    <source>
        <dbReference type="PROSITE" id="PS50893"/>
    </source>
</evidence>
<evidence type="ECO:0000256" key="5">
    <source>
        <dbReference type="ARBA" id="ARBA00037066"/>
    </source>
</evidence>
<evidence type="ECO:0000256" key="2">
    <source>
        <dbReference type="ARBA" id="ARBA00022741"/>
    </source>
</evidence>
<protein>
    <submittedName>
        <fullName evidence="7">ATP-binding cassette domain-containing protein</fullName>
    </submittedName>
</protein>
<dbReference type="Pfam" id="PF00005">
    <property type="entry name" value="ABC_tran"/>
    <property type="match status" value="1"/>
</dbReference>
<dbReference type="AlphaFoldDB" id="A0AB35C1E0"/>
<dbReference type="PROSITE" id="PS50893">
    <property type="entry name" value="ABC_TRANSPORTER_2"/>
    <property type="match status" value="1"/>
</dbReference>
<dbReference type="PANTHER" id="PTHR42794">
    <property type="entry name" value="HEMIN IMPORT ATP-BINDING PROTEIN HMUV"/>
    <property type="match status" value="1"/>
</dbReference>
<evidence type="ECO:0000256" key="3">
    <source>
        <dbReference type="ARBA" id="ARBA00022840"/>
    </source>
</evidence>
<sequence>MMLEIHDLTYDIKTRHGVRTLVNIPRLSIQKHQLTALIGPNGAGKTTLLHLLSGDTEPTTGRVELDGRNLQHYPIEHLAKKRAVLPQLQHIPFAISVMAILSMGLMPYGIHEQHPEGKALISEVAESLQLSHLLDRTYQALSGGEQHRVQIGRVLVQSLFELETAGEDRLLLLDEPFNHLDLYHQKHLLKYFDCLRARKMTIVCVMHDLNQALHAADDCIILAKGELQGVYPAESLKDGAILGQVFQIPFIQLNNANHPNAHALSIFGGE</sequence>
<evidence type="ECO:0000256" key="4">
    <source>
        <dbReference type="ARBA" id="ARBA00022967"/>
    </source>
</evidence>
<keyword evidence="3 7" id="KW-0067">ATP-binding</keyword>
<keyword evidence="4" id="KW-1278">Translocase</keyword>
<reference evidence="7" key="1">
    <citation type="submission" date="2021-03" db="EMBL/GenBank/DDBJ databases">
        <title>Identification and antibiotic profiling of Wohlfahrtiimonas chitiniclastica, an underestimated human pathogen.</title>
        <authorList>
            <person name="Kopf A."/>
            <person name="Bunk B."/>
            <person name="Coldewey S."/>
            <person name="Gunzer F."/>
            <person name="Riedel T."/>
            <person name="Schroettner P."/>
        </authorList>
    </citation>
    <scope>NUCLEOTIDE SEQUENCE</scope>
    <source>
        <strain evidence="7">DSM 100917</strain>
    </source>
</reference>
<dbReference type="Proteomes" id="UP000680020">
    <property type="component" value="Unassembled WGS sequence"/>
</dbReference>
<organism evidence="7 8">
    <name type="scientific">Wohlfahrtiimonas chitiniclastica</name>
    <dbReference type="NCBI Taxonomy" id="400946"/>
    <lineage>
        <taxon>Bacteria</taxon>
        <taxon>Pseudomonadati</taxon>
        <taxon>Pseudomonadota</taxon>
        <taxon>Gammaproteobacteria</taxon>
        <taxon>Cardiobacteriales</taxon>
        <taxon>Ignatzschineriaceae</taxon>
        <taxon>Wohlfahrtiimonas</taxon>
    </lineage>
</organism>
<dbReference type="InterPro" id="IPR027417">
    <property type="entry name" value="P-loop_NTPase"/>
</dbReference>
<dbReference type="EMBL" id="JAGIBU010000002">
    <property type="protein sequence ID" value="MBS7824223.1"/>
    <property type="molecule type" value="Genomic_DNA"/>
</dbReference>
<dbReference type="SUPFAM" id="SSF52540">
    <property type="entry name" value="P-loop containing nucleoside triphosphate hydrolases"/>
    <property type="match status" value="1"/>
</dbReference>
<dbReference type="SMART" id="SM00382">
    <property type="entry name" value="AAA"/>
    <property type="match status" value="1"/>
</dbReference>
<dbReference type="RefSeq" id="WP_213403518.1">
    <property type="nucleotide sequence ID" value="NZ_JAGIBT010000002.1"/>
</dbReference>
<evidence type="ECO:0000256" key="1">
    <source>
        <dbReference type="ARBA" id="ARBA00022448"/>
    </source>
</evidence>
<comment type="caution">
    <text evidence="7">The sequence shown here is derived from an EMBL/GenBank/DDBJ whole genome shotgun (WGS) entry which is preliminary data.</text>
</comment>
<keyword evidence="1" id="KW-0813">Transport</keyword>
<dbReference type="InterPro" id="IPR003439">
    <property type="entry name" value="ABC_transporter-like_ATP-bd"/>
</dbReference>
<dbReference type="CDD" id="cd03214">
    <property type="entry name" value="ABC_Iron-Siderophores_B12_Hemin"/>
    <property type="match status" value="1"/>
</dbReference>
<evidence type="ECO:0000313" key="8">
    <source>
        <dbReference type="Proteomes" id="UP000680020"/>
    </source>
</evidence>
<keyword evidence="2" id="KW-0547">Nucleotide-binding</keyword>
<proteinExistence type="predicted"/>
<accession>A0AB35C1E0</accession>
<dbReference type="GO" id="GO:0016887">
    <property type="term" value="F:ATP hydrolysis activity"/>
    <property type="evidence" value="ECO:0007669"/>
    <property type="project" value="InterPro"/>
</dbReference>
<feature type="domain" description="ABC transporter" evidence="6">
    <location>
        <begin position="3"/>
        <end position="249"/>
    </location>
</feature>